<proteinExistence type="predicted"/>
<keyword evidence="3" id="KW-1185">Reference proteome</keyword>
<name>A0ABQ5P2T0_9ACTN</name>
<organism evidence="2 3">
    <name type="scientific">Streptomyces yaizuensis</name>
    <dbReference type="NCBI Taxonomy" id="2989713"/>
    <lineage>
        <taxon>Bacteria</taxon>
        <taxon>Bacillati</taxon>
        <taxon>Actinomycetota</taxon>
        <taxon>Actinomycetes</taxon>
        <taxon>Kitasatosporales</taxon>
        <taxon>Streptomycetaceae</taxon>
        <taxon>Streptomyces</taxon>
    </lineage>
</organism>
<dbReference type="Pfam" id="PF09995">
    <property type="entry name" value="MPAB_Lcp_cat"/>
    <property type="match status" value="1"/>
</dbReference>
<accession>A0ABQ5P2T0</accession>
<dbReference type="InterPro" id="IPR018713">
    <property type="entry name" value="MPAB/Lcp_cat_dom"/>
</dbReference>
<feature type="domain" description="ER-bound oxygenase mpaB/mpaB'/Rubber oxygenase catalytic" evidence="1">
    <location>
        <begin position="135"/>
        <end position="325"/>
    </location>
</feature>
<dbReference type="RefSeq" id="WP_323448872.1">
    <property type="nucleotide sequence ID" value="NZ_BSBI01000009.1"/>
</dbReference>
<dbReference type="EMBL" id="BSBI01000009">
    <property type="protein sequence ID" value="GLF96849.1"/>
    <property type="molecule type" value="Genomic_DNA"/>
</dbReference>
<dbReference type="PANTHER" id="PTHR37539">
    <property type="entry name" value="SECRETED PROTEIN-RELATED"/>
    <property type="match status" value="1"/>
</dbReference>
<evidence type="ECO:0000313" key="2">
    <source>
        <dbReference type="EMBL" id="GLF96849.1"/>
    </source>
</evidence>
<evidence type="ECO:0000313" key="3">
    <source>
        <dbReference type="Proteomes" id="UP001291653"/>
    </source>
</evidence>
<sequence>MTTTGAGPAQGSAPAVPIRSEASLDALRQVGDELADATVAELFARGEAGKFNTLMRWFSTAGQPLPEGLPAVARDYLQATAMPPAWVDWGEMEKARLFFIDNNVHVSTALSFASMPACYVVPHVAKLLSATHGLEYPSRRMAETGQFTVYLMQPGAFEDGSRFIPAAQKVRLLHASIRYHLRQENRWDVASLGVPICQEDMIGGQMMFSIQVLDALHRLGIHLSNEGADAYFYAWRVVGAMLGIDLDHMPRDLDDARVFSDLYMSRHMGPSEEGVRLTRQLIDLYEEVVPGTVFDPVVPAMIRYLVGDTVADWLDVPRSALWDSAIRTAPALLGVLETLEDRSPFAAWALDRVGHYTSVFELSSLTRGRVMQYAIPERLKGEYGVTSAKPRLDRWVPPPLTPEGAGGAGR</sequence>
<dbReference type="InterPro" id="IPR037473">
    <property type="entry name" value="Lcp-like"/>
</dbReference>
<gene>
    <name evidence="2" type="ORF">SYYSPA8_21150</name>
</gene>
<evidence type="ECO:0000259" key="1">
    <source>
        <dbReference type="Pfam" id="PF09995"/>
    </source>
</evidence>
<dbReference type="PANTHER" id="PTHR37539:SF1">
    <property type="entry name" value="ER-BOUND OXYGENASE MPAB_MPAB'_RUBBER OXYGENASE CATALYTIC DOMAIN-CONTAINING PROTEIN"/>
    <property type="match status" value="1"/>
</dbReference>
<comment type="caution">
    <text evidence="2">The sequence shown here is derived from an EMBL/GenBank/DDBJ whole genome shotgun (WGS) entry which is preliminary data.</text>
</comment>
<dbReference type="Proteomes" id="UP001291653">
    <property type="component" value="Unassembled WGS sequence"/>
</dbReference>
<protein>
    <submittedName>
        <fullName evidence="2">DUF2236 domain-containing protein</fullName>
    </submittedName>
</protein>
<reference evidence="2 3" key="1">
    <citation type="submission" date="2022-10" db="EMBL/GenBank/DDBJ databases">
        <title>Draft genome sequence of Streptomyces sp. YSPA8.</title>
        <authorList>
            <person name="Moriuchi R."/>
            <person name="Dohra H."/>
            <person name="Yamamura H."/>
            <person name="Kodani S."/>
        </authorList>
    </citation>
    <scope>NUCLEOTIDE SEQUENCE [LARGE SCALE GENOMIC DNA]</scope>
    <source>
        <strain evidence="2 3">YSPA8</strain>
    </source>
</reference>